<dbReference type="EMBL" id="AP019620">
    <property type="protein sequence ID" value="BBJ41210.1"/>
    <property type="molecule type" value="Genomic_DNA"/>
</dbReference>
<organism evidence="1 2">
    <name type="scientific">Streptomyces antimycoticus</name>
    <dbReference type="NCBI Taxonomy" id="68175"/>
    <lineage>
        <taxon>Bacteria</taxon>
        <taxon>Bacillati</taxon>
        <taxon>Actinomycetota</taxon>
        <taxon>Actinomycetes</taxon>
        <taxon>Kitasatosporales</taxon>
        <taxon>Streptomycetaceae</taxon>
        <taxon>Streptomyces</taxon>
        <taxon>Streptomyces violaceusniger group</taxon>
    </lineage>
</organism>
<sequence>MDGAVAVLAVREGAAIATSDPDDIRHLLDRLGTRGKLVAVQQV</sequence>
<dbReference type="Proteomes" id="UP000463951">
    <property type="component" value="Chromosome"/>
</dbReference>
<protein>
    <recommendedName>
        <fullName evidence="3">PIN domain-containing protein</fullName>
    </recommendedName>
</protein>
<dbReference type="AlphaFoldDB" id="A0A499ULD1"/>
<accession>A0A499ULD1</accession>
<name>A0A499ULD1_9ACTN</name>
<evidence type="ECO:0000313" key="2">
    <source>
        <dbReference type="Proteomes" id="UP000463951"/>
    </source>
</evidence>
<evidence type="ECO:0000313" key="1">
    <source>
        <dbReference type="EMBL" id="BBJ41210.1"/>
    </source>
</evidence>
<proteinExistence type="predicted"/>
<evidence type="ECO:0008006" key="3">
    <source>
        <dbReference type="Google" id="ProtNLM"/>
    </source>
</evidence>
<reference evidence="1 2" key="1">
    <citation type="journal article" date="2020" name="Int. J. Syst. Evol. Microbiol.">
        <title>Reclassification of Streptomyces castelarensis and Streptomyces sporoclivatus as later heterotypic synonyms of Streptomyces antimycoticus.</title>
        <authorList>
            <person name="Komaki H."/>
            <person name="Tamura T."/>
        </authorList>
    </citation>
    <scope>NUCLEOTIDE SEQUENCE [LARGE SCALE GENOMIC DNA]</scope>
    <source>
        <strain evidence="1 2">NBRC 100767</strain>
    </source>
</reference>
<gene>
    <name evidence="1" type="ORF">SSPO_039280</name>
</gene>